<dbReference type="KEGG" id="som:SOMG_02762"/>
<keyword evidence="5" id="KW-0539">Nucleus</keyword>
<gene>
    <name evidence="8" type="primary">chz1</name>
    <name evidence="8" type="ORF">SOMG_02762</name>
</gene>
<dbReference type="InterPro" id="IPR019098">
    <property type="entry name" value="Histone_chaperone_domain_CHZ"/>
</dbReference>
<evidence type="ECO:0000259" key="7">
    <source>
        <dbReference type="SMART" id="SM01082"/>
    </source>
</evidence>
<evidence type="ECO:0000256" key="6">
    <source>
        <dbReference type="SAM" id="MobiDB-lite"/>
    </source>
</evidence>
<dbReference type="RefSeq" id="XP_056037411.1">
    <property type="nucleotide sequence ID" value="XM_056181553.1"/>
</dbReference>
<organism evidence="8 9">
    <name type="scientific">Schizosaccharomyces osmophilus</name>
    <dbReference type="NCBI Taxonomy" id="2545709"/>
    <lineage>
        <taxon>Eukaryota</taxon>
        <taxon>Fungi</taxon>
        <taxon>Dikarya</taxon>
        <taxon>Ascomycota</taxon>
        <taxon>Taphrinomycotina</taxon>
        <taxon>Schizosaccharomycetes</taxon>
        <taxon>Schizosaccharomycetales</taxon>
        <taxon>Schizosaccharomycetaceae</taxon>
        <taxon>Schizosaccharomyces</taxon>
    </lineage>
</organism>
<comment type="similarity">
    <text evidence="3">Belongs to the CHZ1 family.</text>
</comment>
<feature type="region of interest" description="Disordered" evidence="6">
    <location>
        <begin position="1"/>
        <end position="110"/>
    </location>
</feature>
<dbReference type="Proteomes" id="UP001212411">
    <property type="component" value="Chromosome 2"/>
</dbReference>
<dbReference type="GeneID" id="80876242"/>
<name>A0AAE9WC33_9SCHI</name>
<accession>A0AAE9WC33</accession>
<sequence>MPENSEKADIKGKGRVTEDFIPDIEDVEDEGDFEELSSSDEDPSEASMDEDEEGVADEPEDLTAIDPTNITCSSRTRNKRIDFSKALQEDDGLENEEEDEDYVPPQEGKV</sequence>
<evidence type="ECO:0000256" key="5">
    <source>
        <dbReference type="ARBA" id="ARBA00023242"/>
    </source>
</evidence>
<proteinExistence type="inferred from homology"/>
<reference evidence="8 9" key="1">
    <citation type="journal article" date="2023" name="G3 (Bethesda)">
        <title>A high-quality reference genome for the fission yeast Schizosaccharomyces osmophilus.</title>
        <authorList>
            <person name="Jia G.S."/>
            <person name="Zhang W.C."/>
            <person name="Liang Y."/>
            <person name="Liu X.H."/>
            <person name="Rhind N."/>
            <person name="Pidoux A."/>
            <person name="Brysch-Herzberg M."/>
            <person name="Du L.L."/>
        </authorList>
    </citation>
    <scope>NUCLEOTIDE SEQUENCE [LARGE SCALE GENOMIC DNA]</scope>
    <source>
        <strain evidence="8 9">CBS 15793</strain>
    </source>
</reference>
<dbReference type="EMBL" id="CP115612">
    <property type="protein sequence ID" value="WBW73168.1"/>
    <property type="molecule type" value="Genomic_DNA"/>
</dbReference>
<dbReference type="Pfam" id="PF09649">
    <property type="entry name" value="CHZ"/>
    <property type="match status" value="1"/>
</dbReference>
<comment type="subcellular location">
    <subcellularLocation>
        <location evidence="2">Nucleus</location>
    </subcellularLocation>
</comment>
<feature type="compositionally biased region" description="Polar residues" evidence="6">
    <location>
        <begin position="66"/>
        <end position="75"/>
    </location>
</feature>
<feature type="domain" description="Histone chaperone" evidence="7">
    <location>
        <begin position="56"/>
        <end position="92"/>
    </location>
</feature>
<dbReference type="GO" id="GO:0005634">
    <property type="term" value="C:nucleus"/>
    <property type="evidence" value="ECO:0007669"/>
    <property type="project" value="UniProtKB-SubCell"/>
</dbReference>
<evidence type="ECO:0000256" key="2">
    <source>
        <dbReference type="ARBA" id="ARBA00004123"/>
    </source>
</evidence>
<evidence type="ECO:0000313" key="9">
    <source>
        <dbReference type="Proteomes" id="UP001212411"/>
    </source>
</evidence>
<feature type="compositionally biased region" description="Acidic residues" evidence="6">
    <location>
        <begin position="20"/>
        <end position="63"/>
    </location>
</feature>
<evidence type="ECO:0000313" key="8">
    <source>
        <dbReference type="EMBL" id="WBW73168.1"/>
    </source>
</evidence>
<evidence type="ECO:0000256" key="3">
    <source>
        <dbReference type="ARBA" id="ARBA00008057"/>
    </source>
</evidence>
<protein>
    <submittedName>
        <fullName evidence="8">Histone H2A-H2B dimer chaperone Chz1</fullName>
    </submittedName>
</protein>
<dbReference type="SMART" id="SM01082">
    <property type="entry name" value="CHZ"/>
    <property type="match status" value="1"/>
</dbReference>
<keyword evidence="9" id="KW-1185">Reference proteome</keyword>
<evidence type="ECO:0000256" key="1">
    <source>
        <dbReference type="ARBA" id="ARBA00002212"/>
    </source>
</evidence>
<feature type="compositionally biased region" description="Acidic residues" evidence="6">
    <location>
        <begin position="89"/>
        <end position="102"/>
    </location>
</feature>
<keyword evidence="4" id="KW-0143">Chaperone</keyword>
<evidence type="ECO:0000256" key="4">
    <source>
        <dbReference type="ARBA" id="ARBA00023186"/>
    </source>
</evidence>
<feature type="compositionally biased region" description="Basic and acidic residues" evidence="6">
    <location>
        <begin position="1"/>
        <end position="18"/>
    </location>
</feature>
<comment type="function">
    <text evidence="1">Forms a chaperone-bound H2A.Z-H2B complex that acts as a source for SWR1 complex-dependent H2A to H2A.Z histone replacement in chromatin.</text>
</comment>
<dbReference type="AlphaFoldDB" id="A0AAE9WC33"/>